<protein>
    <submittedName>
        <fullName evidence="1 2">Uncharacterized protein</fullName>
    </submittedName>
</protein>
<reference evidence="2" key="3">
    <citation type="submission" date="2015-04" db="UniProtKB">
        <authorList>
            <consortium name="EnsemblPlants"/>
        </authorList>
    </citation>
    <scope>IDENTIFICATION</scope>
    <source>
        <strain evidence="2">cv. Jemalong A17</strain>
    </source>
</reference>
<gene>
    <name evidence="1" type="ordered locus">MTR_3g108970</name>
</gene>
<dbReference type="HOGENOM" id="CLU_2593385_0_0_1"/>
<evidence type="ECO:0000313" key="1">
    <source>
        <dbReference type="EMBL" id="AES73799.1"/>
    </source>
</evidence>
<keyword evidence="3" id="KW-1185">Reference proteome</keyword>
<dbReference type="PaxDb" id="3880-AES73799"/>
<reference evidence="1 3" key="2">
    <citation type="journal article" date="2014" name="BMC Genomics">
        <title>An improved genome release (version Mt4.0) for the model legume Medicago truncatula.</title>
        <authorList>
            <person name="Tang H."/>
            <person name="Krishnakumar V."/>
            <person name="Bidwell S."/>
            <person name="Rosen B."/>
            <person name="Chan A."/>
            <person name="Zhou S."/>
            <person name="Gentzbittel L."/>
            <person name="Childs K.L."/>
            <person name="Yandell M."/>
            <person name="Gundlach H."/>
            <person name="Mayer K.F."/>
            <person name="Schwartz D.C."/>
            <person name="Town C.D."/>
        </authorList>
    </citation>
    <scope>GENOME REANNOTATION</scope>
    <source>
        <strain evidence="2 3">cv. Jemalong A17</strain>
    </source>
</reference>
<name>G7J2T0_MEDTR</name>
<dbReference type="EnsemblPlants" id="AES73799">
    <property type="protein sequence ID" value="AES73799"/>
    <property type="gene ID" value="MTR_3g108970"/>
</dbReference>
<dbReference type="AlphaFoldDB" id="G7J2T0"/>
<organism evidence="1 3">
    <name type="scientific">Medicago truncatula</name>
    <name type="common">Barrel medic</name>
    <name type="synonym">Medicago tribuloides</name>
    <dbReference type="NCBI Taxonomy" id="3880"/>
    <lineage>
        <taxon>Eukaryota</taxon>
        <taxon>Viridiplantae</taxon>
        <taxon>Streptophyta</taxon>
        <taxon>Embryophyta</taxon>
        <taxon>Tracheophyta</taxon>
        <taxon>Spermatophyta</taxon>
        <taxon>Magnoliopsida</taxon>
        <taxon>eudicotyledons</taxon>
        <taxon>Gunneridae</taxon>
        <taxon>Pentapetalae</taxon>
        <taxon>rosids</taxon>
        <taxon>fabids</taxon>
        <taxon>Fabales</taxon>
        <taxon>Fabaceae</taxon>
        <taxon>Papilionoideae</taxon>
        <taxon>50 kb inversion clade</taxon>
        <taxon>NPAAA clade</taxon>
        <taxon>Hologalegina</taxon>
        <taxon>IRL clade</taxon>
        <taxon>Trifolieae</taxon>
        <taxon>Medicago</taxon>
    </lineage>
</organism>
<reference evidence="1 3" key="1">
    <citation type="journal article" date="2011" name="Nature">
        <title>The Medicago genome provides insight into the evolution of rhizobial symbioses.</title>
        <authorList>
            <person name="Young N.D."/>
            <person name="Debelle F."/>
            <person name="Oldroyd G.E."/>
            <person name="Geurts R."/>
            <person name="Cannon S.B."/>
            <person name="Udvardi M.K."/>
            <person name="Benedito V.A."/>
            <person name="Mayer K.F."/>
            <person name="Gouzy J."/>
            <person name="Schoof H."/>
            <person name="Van de Peer Y."/>
            <person name="Proost S."/>
            <person name="Cook D.R."/>
            <person name="Meyers B.C."/>
            <person name="Spannagl M."/>
            <person name="Cheung F."/>
            <person name="De Mita S."/>
            <person name="Krishnakumar V."/>
            <person name="Gundlach H."/>
            <person name="Zhou S."/>
            <person name="Mudge J."/>
            <person name="Bharti A.K."/>
            <person name="Murray J.D."/>
            <person name="Naoumkina M.A."/>
            <person name="Rosen B."/>
            <person name="Silverstein K.A."/>
            <person name="Tang H."/>
            <person name="Rombauts S."/>
            <person name="Zhao P.X."/>
            <person name="Zhou P."/>
            <person name="Barbe V."/>
            <person name="Bardou P."/>
            <person name="Bechner M."/>
            <person name="Bellec A."/>
            <person name="Berger A."/>
            <person name="Berges H."/>
            <person name="Bidwell S."/>
            <person name="Bisseling T."/>
            <person name="Choisne N."/>
            <person name="Couloux A."/>
            <person name="Denny R."/>
            <person name="Deshpande S."/>
            <person name="Dai X."/>
            <person name="Doyle J.J."/>
            <person name="Dudez A.M."/>
            <person name="Farmer A.D."/>
            <person name="Fouteau S."/>
            <person name="Franken C."/>
            <person name="Gibelin C."/>
            <person name="Gish J."/>
            <person name="Goldstein S."/>
            <person name="Gonzalez A.J."/>
            <person name="Green P.J."/>
            <person name="Hallab A."/>
            <person name="Hartog M."/>
            <person name="Hua A."/>
            <person name="Humphray S.J."/>
            <person name="Jeong D.H."/>
            <person name="Jing Y."/>
            <person name="Jocker A."/>
            <person name="Kenton S.M."/>
            <person name="Kim D.J."/>
            <person name="Klee K."/>
            <person name="Lai H."/>
            <person name="Lang C."/>
            <person name="Lin S."/>
            <person name="Macmil S.L."/>
            <person name="Magdelenat G."/>
            <person name="Matthews L."/>
            <person name="McCorrison J."/>
            <person name="Monaghan E.L."/>
            <person name="Mun J.H."/>
            <person name="Najar F.Z."/>
            <person name="Nicholson C."/>
            <person name="Noirot C."/>
            <person name="O'Bleness M."/>
            <person name="Paule C.R."/>
            <person name="Poulain J."/>
            <person name="Prion F."/>
            <person name="Qin B."/>
            <person name="Qu C."/>
            <person name="Retzel E.F."/>
            <person name="Riddle C."/>
            <person name="Sallet E."/>
            <person name="Samain S."/>
            <person name="Samson N."/>
            <person name="Sanders I."/>
            <person name="Saurat O."/>
            <person name="Scarpelli C."/>
            <person name="Schiex T."/>
            <person name="Segurens B."/>
            <person name="Severin A.J."/>
            <person name="Sherrier D.J."/>
            <person name="Shi R."/>
            <person name="Sims S."/>
            <person name="Singer S.R."/>
            <person name="Sinharoy S."/>
            <person name="Sterck L."/>
            <person name="Viollet A."/>
            <person name="Wang B.B."/>
            <person name="Wang K."/>
            <person name="Wang M."/>
            <person name="Wang X."/>
            <person name="Warfsmann J."/>
            <person name="Weissenbach J."/>
            <person name="White D.D."/>
            <person name="White J.D."/>
            <person name="Wiley G.B."/>
            <person name="Wincker P."/>
            <person name="Xing Y."/>
            <person name="Yang L."/>
            <person name="Yao Z."/>
            <person name="Ying F."/>
            <person name="Zhai J."/>
            <person name="Zhou L."/>
            <person name="Zuber A."/>
            <person name="Denarie J."/>
            <person name="Dixon R.A."/>
            <person name="May G.D."/>
            <person name="Schwartz D.C."/>
            <person name="Rogers J."/>
            <person name="Quetier F."/>
            <person name="Town C.D."/>
            <person name="Roe B.A."/>
        </authorList>
    </citation>
    <scope>NUCLEOTIDE SEQUENCE [LARGE SCALE GENOMIC DNA]</scope>
    <source>
        <strain evidence="1">A17</strain>
        <strain evidence="2 3">cv. Jemalong A17</strain>
    </source>
</reference>
<sequence length="80" mass="9630">MDEFKCSDLALLLTNCYLCKKFDRFLGLRFRIVDFPLTFETLMWIVKQEIKLPLSKGWFRFTFEEPASNWIHGEFTKSNK</sequence>
<accession>G7J2T0</accession>
<dbReference type="Proteomes" id="UP000002051">
    <property type="component" value="Chromosome 3"/>
</dbReference>
<proteinExistence type="predicted"/>
<dbReference type="EMBL" id="CM001219">
    <property type="protein sequence ID" value="AES73799.1"/>
    <property type="molecule type" value="Genomic_DNA"/>
</dbReference>
<evidence type="ECO:0000313" key="3">
    <source>
        <dbReference type="Proteomes" id="UP000002051"/>
    </source>
</evidence>
<evidence type="ECO:0000313" key="2">
    <source>
        <dbReference type="EnsemblPlants" id="AES73799"/>
    </source>
</evidence>